<evidence type="ECO:0000256" key="4">
    <source>
        <dbReference type="ARBA" id="ARBA00023180"/>
    </source>
</evidence>
<evidence type="ECO:0000256" key="1">
    <source>
        <dbReference type="ARBA" id="ARBA00022659"/>
    </source>
</evidence>
<dbReference type="Proteomes" id="UP001187315">
    <property type="component" value="Unassembled WGS sequence"/>
</dbReference>
<dbReference type="CDD" id="cd00033">
    <property type="entry name" value="CCP"/>
    <property type="match status" value="3"/>
</dbReference>
<dbReference type="AlphaFoldDB" id="A0AA88NFM2"/>
<evidence type="ECO:0000313" key="9">
    <source>
        <dbReference type="Proteomes" id="UP001187315"/>
    </source>
</evidence>
<dbReference type="Gene3D" id="2.10.70.10">
    <property type="entry name" value="Complement Module, domain 1"/>
    <property type="match status" value="3"/>
</dbReference>
<feature type="disulfide bond" evidence="5">
    <location>
        <begin position="114"/>
        <end position="141"/>
    </location>
</feature>
<feature type="domain" description="Sushi" evidence="7">
    <location>
        <begin position="144"/>
        <end position="206"/>
    </location>
</feature>
<keyword evidence="6" id="KW-0732">Signal</keyword>
<feature type="domain" description="Sushi" evidence="7">
    <location>
        <begin position="86"/>
        <end position="143"/>
    </location>
</feature>
<reference evidence="8" key="1">
    <citation type="submission" date="2023-08" db="EMBL/GenBank/DDBJ databases">
        <title>Pelteobagrus vachellii genome.</title>
        <authorList>
            <person name="Liu H."/>
        </authorList>
    </citation>
    <scope>NUCLEOTIDE SEQUENCE</scope>
    <source>
        <strain evidence="8">PRFRI_2022a</strain>
        <tissue evidence="8">Muscle</tissue>
    </source>
</reference>
<dbReference type="InterPro" id="IPR035976">
    <property type="entry name" value="Sushi/SCR/CCP_sf"/>
</dbReference>
<name>A0AA88NFM2_TACVA</name>
<proteinExistence type="predicted"/>
<protein>
    <recommendedName>
        <fullName evidence="7">Sushi domain-containing protein</fullName>
    </recommendedName>
</protein>
<keyword evidence="2" id="KW-0677">Repeat</keyword>
<dbReference type="PROSITE" id="PS50923">
    <property type="entry name" value="SUSHI"/>
    <property type="match status" value="3"/>
</dbReference>
<keyword evidence="9" id="KW-1185">Reference proteome</keyword>
<evidence type="ECO:0000256" key="2">
    <source>
        <dbReference type="ARBA" id="ARBA00022737"/>
    </source>
</evidence>
<evidence type="ECO:0000256" key="5">
    <source>
        <dbReference type="PROSITE-ProRule" id="PRU00302"/>
    </source>
</evidence>
<evidence type="ECO:0000313" key="8">
    <source>
        <dbReference type="EMBL" id="KAK2857584.1"/>
    </source>
</evidence>
<accession>A0AA88NFM2</accession>
<evidence type="ECO:0000256" key="3">
    <source>
        <dbReference type="ARBA" id="ARBA00023157"/>
    </source>
</evidence>
<feature type="chain" id="PRO_5041635073" description="Sushi domain-containing protein" evidence="6">
    <location>
        <begin position="24"/>
        <end position="241"/>
    </location>
</feature>
<dbReference type="SMART" id="SM00032">
    <property type="entry name" value="CCP"/>
    <property type="match status" value="3"/>
</dbReference>
<organism evidence="8 9">
    <name type="scientific">Tachysurus vachellii</name>
    <name type="common">Darkbarbel catfish</name>
    <name type="synonym">Pelteobagrus vachellii</name>
    <dbReference type="NCBI Taxonomy" id="175792"/>
    <lineage>
        <taxon>Eukaryota</taxon>
        <taxon>Metazoa</taxon>
        <taxon>Chordata</taxon>
        <taxon>Craniata</taxon>
        <taxon>Vertebrata</taxon>
        <taxon>Euteleostomi</taxon>
        <taxon>Actinopterygii</taxon>
        <taxon>Neopterygii</taxon>
        <taxon>Teleostei</taxon>
        <taxon>Ostariophysi</taxon>
        <taxon>Siluriformes</taxon>
        <taxon>Bagridae</taxon>
        <taxon>Tachysurus</taxon>
    </lineage>
</organism>
<keyword evidence="1 5" id="KW-0768">Sushi</keyword>
<dbReference type="Pfam" id="PF00084">
    <property type="entry name" value="Sushi"/>
    <property type="match status" value="3"/>
</dbReference>
<dbReference type="PANTHER" id="PTHR19325:SF569">
    <property type="entry name" value="COMPLEMENT COMPONENT 4 BINDING PROTEIN, SECRETORY-RELATED"/>
    <property type="match status" value="1"/>
</dbReference>
<evidence type="ECO:0000256" key="6">
    <source>
        <dbReference type="SAM" id="SignalP"/>
    </source>
</evidence>
<feature type="signal peptide" evidence="6">
    <location>
        <begin position="1"/>
        <end position="23"/>
    </location>
</feature>
<dbReference type="EMBL" id="JAVHJS010000005">
    <property type="protein sequence ID" value="KAK2857584.1"/>
    <property type="molecule type" value="Genomic_DNA"/>
</dbReference>
<evidence type="ECO:0000259" key="7">
    <source>
        <dbReference type="PROSITE" id="PS50923"/>
    </source>
</evidence>
<comment type="caution">
    <text evidence="8">The sequence shown here is derived from an EMBL/GenBank/DDBJ whole genome shotgun (WGS) entry which is preliminary data.</text>
</comment>
<sequence length="241" mass="26871">MRPAFQCLLLFIWHECLLTAVTSANVCNRPPEENGSELSGGQLFFEPGTEVTLSCSQGYSSAGGSRKIICRSNGEWTKRELKCNPKRCPVPESPQNGKADFEGIVYQNVITYSCLEGYILVGASQSKCLHTGQWSEHLPQCEPVVCDLPVIPPYAKIVYDREFSEDTIEFGFGGTYECLPPFVLFGEKRATCTANGTWSEPPECKLQTHAAPQRNPVHFKAQHWKHLQNPKVEEQQGDVTT</sequence>
<keyword evidence="4" id="KW-0325">Glycoprotein</keyword>
<dbReference type="InterPro" id="IPR000436">
    <property type="entry name" value="Sushi_SCR_CCP_dom"/>
</dbReference>
<dbReference type="SUPFAM" id="SSF57535">
    <property type="entry name" value="Complement control module/SCR domain"/>
    <property type="match status" value="3"/>
</dbReference>
<dbReference type="InterPro" id="IPR050350">
    <property type="entry name" value="Compl-Cell_Adhes-Reg"/>
</dbReference>
<dbReference type="PANTHER" id="PTHR19325">
    <property type="entry name" value="COMPLEMENT COMPONENT-RELATED SUSHI DOMAIN-CONTAINING"/>
    <property type="match status" value="1"/>
</dbReference>
<comment type="caution">
    <text evidence="5">Lacks conserved residue(s) required for the propagation of feature annotation.</text>
</comment>
<feature type="disulfide bond" evidence="5">
    <location>
        <begin position="27"/>
        <end position="70"/>
    </location>
</feature>
<feature type="domain" description="Sushi" evidence="7">
    <location>
        <begin position="25"/>
        <end position="85"/>
    </location>
</feature>
<keyword evidence="3 5" id="KW-1015">Disulfide bond</keyword>
<gene>
    <name evidence="8" type="ORF">Q7C36_005503</name>
</gene>